<keyword evidence="5" id="KW-0597">Phosphoprotein</keyword>
<dbReference type="SUPFAM" id="SSF55874">
    <property type="entry name" value="ATPase domain of HSP90 chaperone/DNA topoisomerase II/histidine kinase"/>
    <property type="match status" value="1"/>
</dbReference>
<evidence type="ECO:0000256" key="6">
    <source>
        <dbReference type="ARBA" id="ARBA00022679"/>
    </source>
</evidence>
<keyword evidence="6" id="KW-0808">Transferase</keyword>
<dbReference type="InterPro" id="IPR003594">
    <property type="entry name" value="HATPase_dom"/>
</dbReference>
<dbReference type="Gene3D" id="6.10.340.10">
    <property type="match status" value="1"/>
</dbReference>
<dbReference type="GO" id="GO:0007165">
    <property type="term" value="P:signal transduction"/>
    <property type="evidence" value="ECO:0007669"/>
    <property type="project" value="InterPro"/>
</dbReference>
<comment type="subcellular location">
    <subcellularLocation>
        <location evidence="2">Cell membrane</location>
        <topology evidence="2">Multi-pass membrane protein</topology>
    </subcellularLocation>
</comment>
<proteinExistence type="predicted"/>
<feature type="transmembrane region" description="Helical" evidence="12">
    <location>
        <begin position="12"/>
        <end position="32"/>
    </location>
</feature>
<evidence type="ECO:0000313" key="15">
    <source>
        <dbReference type="EMBL" id="XCN72653.1"/>
    </source>
</evidence>
<dbReference type="SMART" id="SM00387">
    <property type="entry name" value="HATPase_c"/>
    <property type="match status" value="1"/>
</dbReference>
<evidence type="ECO:0000259" key="13">
    <source>
        <dbReference type="PROSITE" id="PS50109"/>
    </source>
</evidence>
<dbReference type="KEGG" id="eaj:Q3M24_20540"/>
<evidence type="ECO:0000256" key="5">
    <source>
        <dbReference type="ARBA" id="ARBA00022553"/>
    </source>
</evidence>
<keyword evidence="9" id="KW-0418">Kinase</keyword>
<keyword evidence="11 12" id="KW-1133">Transmembrane helix</keyword>
<gene>
    <name evidence="15" type="ORF">Q3M24_20540</name>
</gene>
<dbReference type="Pfam" id="PF02518">
    <property type="entry name" value="HATPase_c"/>
    <property type="match status" value="1"/>
</dbReference>
<evidence type="ECO:0000256" key="12">
    <source>
        <dbReference type="SAM" id="Phobius"/>
    </source>
</evidence>
<feature type="transmembrane region" description="Helical" evidence="12">
    <location>
        <begin position="208"/>
        <end position="228"/>
    </location>
</feature>
<dbReference type="SMART" id="SM00304">
    <property type="entry name" value="HAMP"/>
    <property type="match status" value="1"/>
</dbReference>
<dbReference type="PANTHER" id="PTHR44936:SF10">
    <property type="entry name" value="SENSOR PROTEIN RSTB"/>
    <property type="match status" value="1"/>
</dbReference>
<feature type="domain" description="Histidine kinase" evidence="13">
    <location>
        <begin position="325"/>
        <end position="586"/>
    </location>
</feature>
<dbReference type="InterPro" id="IPR029151">
    <property type="entry name" value="Sensor-like_sf"/>
</dbReference>
<sequence length="602" mass="68552">MKLSRISLRTYLVLMNSVLLCLLYPMLMVIFVEKTIGYRDGQLQEDINEMRQDMQDRSAALVLSIGLSVRQAAAGYDFTFISDLMAEVVKNDPEMVYCMVMDHDRRLLAHPDKNKLGMKLDDSLARRNTTQLWPIFPKTYSGGQSLEVFFLEEKDALGNTALLEAILPVYNGEKLWGVLRCGYTMHFLNSKTIQKFLRWEEQLRSLKLYFISVMSVFFTVSVFIAILFTRPLLRALDVLRRGVHRVREGDLGHEIRKDLVCHEFADLAESFNSMTGSLRMSRKDLADYNRSLEKKVDERTLELKEIHDMLVKQAHEAGMAEMAVGVLHNIGNAITPAKISASALITRLKNSPLRNNLVQVLRSLETMLESSQTCISGEQSKRIQKIIRLIPDSLSEEYGHIEKSLAQICDKHRHIEDIIRLQRQYARVPVGDNQYLDINQVAQDALNMFQDSLQRRDIDVELAFQDVPPVCLEEVHFLQILVNLIKNSYESFDSVEVENKKIVLSSVLEDSEPYNVVFSIKDNGCGFTEAERMNFFRFGYSTKARGSGFGLHSCANYLIANNGSIDAISAGPGMGAEFILRLPTDTSRNKLTTESPHNEKRQ</sequence>
<accession>A0AAU8LUT8</accession>
<dbReference type="InterPro" id="IPR050980">
    <property type="entry name" value="2C_sensor_his_kinase"/>
</dbReference>
<dbReference type="InterPro" id="IPR003660">
    <property type="entry name" value="HAMP_dom"/>
</dbReference>
<evidence type="ECO:0000256" key="3">
    <source>
        <dbReference type="ARBA" id="ARBA00012438"/>
    </source>
</evidence>
<dbReference type="SUPFAM" id="SSF103190">
    <property type="entry name" value="Sensory domain-like"/>
    <property type="match status" value="1"/>
</dbReference>
<evidence type="ECO:0000259" key="14">
    <source>
        <dbReference type="PROSITE" id="PS50885"/>
    </source>
</evidence>
<dbReference type="PROSITE" id="PS50109">
    <property type="entry name" value="HIS_KIN"/>
    <property type="match status" value="1"/>
</dbReference>
<dbReference type="GO" id="GO:0004673">
    <property type="term" value="F:protein histidine kinase activity"/>
    <property type="evidence" value="ECO:0007669"/>
    <property type="project" value="UniProtKB-EC"/>
</dbReference>
<dbReference type="EMBL" id="CP159373">
    <property type="protein sequence ID" value="XCN72653.1"/>
    <property type="molecule type" value="Genomic_DNA"/>
</dbReference>
<keyword evidence="7 12" id="KW-0812">Transmembrane</keyword>
<dbReference type="GO" id="GO:0005524">
    <property type="term" value="F:ATP binding"/>
    <property type="evidence" value="ECO:0007669"/>
    <property type="project" value="UniProtKB-KW"/>
</dbReference>
<keyword evidence="12" id="KW-0472">Membrane</keyword>
<evidence type="ECO:0000256" key="8">
    <source>
        <dbReference type="ARBA" id="ARBA00022741"/>
    </source>
</evidence>
<dbReference type="CDD" id="cd06225">
    <property type="entry name" value="HAMP"/>
    <property type="match status" value="1"/>
</dbReference>
<evidence type="ECO:0000256" key="2">
    <source>
        <dbReference type="ARBA" id="ARBA00004651"/>
    </source>
</evidence>
<evidence type="ECO:0000256" key="10">
    <source>
        <dbReference type="ARBA" id="ARBA00022840"/>
    </source>
</evidence>
<dbReference type="GO" id="GO:0005886">
    <property type="term" value="C:plasma membrane"/>
    <property type="evidence" value="ECO:0007669"/>
    <property type="project" value="UniProtKB-SubCell"/>
</dbReference>
<dbReference type="InterPro" id="IPR036890">
    <property type="entry name" value="HATPase_C_sf"/>
</dbReference>
<keyword evidence="8" id="KW-0547">Nucleotide-binding</keyword>
<dbReference type="InterPro" id="IPR005467">
    <property type="entry name" value="His_kinase_dom"/>
</dbReference>
<evidence type="ECO:0000256" key="1">
    <source>
        <dbReference type="ARBA" id="ARBA00000085"/>
    </source>
</evidence>
<dbReference type="Gene3D" id="3.30.565.10">
    <property type="entry name" value="Histidine kinase-like ATPase, C-terminal domain"/>
    <property type="match status" value="1"/>
</dbReference>
<dbReference type="PRINTS" id="PR00344">
    <property type="entry name" value="BCTRLSENSOR"/>
</dbReference>
<keyword evidence="4" id="KW-1003">Cell membrane</keyword>
<dbReference type="PANTHER" id="PTHR44936">
    <property type="entry name" value="SENSOR PROTEIN CREC"/>
    <property type="match status" value="1"/>
</dbReference>
<keyword evidence="10 15" id="KW-0067">ATP-binding</keyword>
<dbReference type="PROSITE" id="PS50885">
    <property type="entry name" value="HAMP"/>
    <property type="match status" value="1"/>
</dbReference>
<evidence type="ECO:0000256" key="4">
    <source>
        <dbReference type="ARBA" id="ARBA00022475"/>
    </source>
</evidence>
<feature type="domain" description="HAMP" evidence="14">
    <location>
        <begin position="230"/>
        <end position="283"/>
    </location>
</feature>
<reference evidence="15" key="1">
    <citation type="journal article" date="2024" name="Syst. Appl. Microbiol.">
        <title>First single-strain enrichments of Electrothrix cable bacteria, description of E. aestuarii sp. nov. and E. rattekaaiensis sp. nov., and proposal of a cable bacteria taxonomy following the rules of the SeqCode.</title>
        <authorList>
            <person name="Plum-Jensen L.E."/>
            <person name="Schramm A."/>
            <person name="Marshall I.P.G."/>
        </authorList>
    </citation>
    <scope>NUCLEOTIDE SEQUENCE</scope>
    <source>
        <strain evidence="15">Rat1</strain>
    </source>
</reference>
<comment type="catalytic activity">
    <reaction evidence="1">
        <text>ATP + protein L-histidine = ADP + protein N-phospho-L-histidine.</text>
        <dbReference type="EC" id="2.7.13.3"/>
    </reaction>
</comment>
<dbReference type="InterPro" id="IPR004358">
    <property type="entry name" value="Sig_transdc_His_kin-like_C"/>
</dbReference>
<organism evidence="15">
    <name type="scientific">Candidatus Electrothrix aestuarii</name>
    <dbReference type="NCBI Taxonomy" id="3062594"/>
    <lineage>
        <taxon>Bacteria</taxon>
        <taxon>Pseudomonadati</taxon>
        <taxon>Thermodesulfobacteriota</taxon>
        <taxon>Desulfobulbia</taxon>
        <taxon>Desulfobulbales</taxon>
        <taxon>Desulfobulbaceae</taxon>
        <taxon>Candidatus Electrothrix</taxon>
    </lineage>
</organism>
<dbReference type="AlphaFoldDB" id="A0AAU8LUT8"/>
<dbReference type="EC" id="2.7.13.3" evidence="3"/>
<evidence type="ECO:0000256" key="9">
    <source>
        <dbReference type="ARBA" id="ARBA00022777"/>
    </source>
</evidence>
<reference evidence="15" key="2">
    <citation type="submission" date="2024-06" db="EMBL/GenBank/DDBJ databases">
        <authorList>
            <person name="Plum-Jensen L.E."/>
            <person name="Schramm A."/>
            <person name="Marshall I.P.G."/>
        </authorList>
    </citation>
    <scope>NUCLEOTIDE SEQUENCE</scope>
    <source>
        <strain evidence="15">Rat1</strain>
    </source>
</reference>
<name>A0AAU8LUT8_9BACT</name>
<dbReference type="Pfam" id="PF00672">
    <property type="entry name" value="HAMP"/>
    <property type="match status" value="1"/>
</dbReference>
<evidence type="ECO:0000256" key="11">
    <source>
        <dbReference type="ARBA" id="ARBA00022989"/>
    </source>
</evidence>
<protein>
    <recommendedName>
        <fullName evidence="3">histidine kinase</fullName>
        <ecNumber evidence="3">2.7.13.3</ecNumber>
    </recommendedName>
</protein>
<evidence type="ECO:0000256" key="7">
    <source>
        <dbReference type="ARBA" id="ARBA00022692"/>
    </source>
</evidence>